<dbReference type="OrthoDB" id="2104723at2759"/>
<evidence type="ECO:0000256" key="6">
    <source>
        <dbReference type="ARBA" id="ARBA00022840"/>
    </source>
</evidence>
<keyword evidence="4" id="KW-0547">Nucleotide-binding</keyword>
<dbReference type="STRING" id="154538.A0A1M2W132"/>
<organism evidence="7 8">
    <name type="scientific">Trametes pubescens</name>
    <name type="common">White-rot fungus</name>
    <dbReference type="NCBI Taxonomy" id="154538"/>
    <lineage>
        <taxon>Eukaryota</taxon>
        <taxon>Fungi</taxon>
        <taxon>Dikarya</taxon>
        <taxon>Basidiomycota</taxon>
        <taxon>Agaricomycotina</taxon>
        <taxon>Agaricomycetes</taxon>
        <taxon>Polyporales</taxon>
        <taxon>Polyporaceae</taxon>
        <taxon>Trametes</taxon>
    </lineage>
</organism>
<keyword evidence="6" id="KW-0067">ATP-binding</keyword>
<reference evidence="7 8" key="1">
    <citation type="submission" date="2016-10" db="EMBL/GenBank/DDBJ databases">
        <title>Genome sequence of the basidiomycete white-rot fungus Trametes pubescens.</title>
        <authorList>
            <person name="Makela M.R."/>
            <person name="Granchi Z."/>
            <person name="Peng M."/>
            <person name="De Vries R.P."/>
            <person name="Grigoriev I."/>
            <person name="Riley R."/>
            <person name="Hilden K."/>
        </authorList>
    </citation>
    <scope>NUCLEOTIDE SEQUENCE [LARGE SCALE GENOMIC DNA]</scope>
    <source>
        <strain evidence="7 8">FBCC735</strain>
    </source>
</reference>
<dbReference type="SUPFAM" id="SSF53613">
    <property type="entry name" value="Ribokinase-like"/>
    <property type="match status" value="1"/>
</dbReference>
<dbReference type="Proteomes" id="UP000184267">
    <property type="component" value="Unassembled WGS sequence"/>
</dbReference>
<comment type="similarity">
    <text evidence="1">Belongs to the pyridoxine kinase family.</text>
</comment>
<dbReference type="GO" id="GO:0009443">
    <property type="term" value="P:pyridoxal 5'-phosphate salvage"/>
    <property type="evidence" value="ECO:0007669"/>
    <property type="project" value="InterPro"/>
</dbReference>
<keyword evidence="5 7" id="KW-0418">Kinase</keyword>
<evidence type="ECO:0000256" key="2">
    <source>
        <dbReference type="ARBA" id="ARBA00012104"/>
    </source>
</evidence>
<evidence type="ECO:0000313" key="7">
    <source>
        <dbReference type="EMBL" id="OJT13503.1"/>
    </source>
</evidence>
<dbReference type="InterPro" id="IPR029056">
    <property type="entry name" value="Ribokinase-like"/>
</dbReference>
<protein>
    <recommendedName>
        <fullName evidence="2">pyridoxal kinase</fullName>
        <ecNumber evidence="2">2.7.1.35</ecNumber>
    </recommendedName>
</protein>
<sequence length="62" mass="6729">MAKVKGRILSIQSHVTYGYVGGKAAVFPLQCLGYDVDVVNTVNFSNHSGELAVIWFLAKAED</sequence>
<keyword evidence="8" id="KW-1185">Reference proteome</keyword>
<dbReference type="GO" id="GO:0005829">
    <property type="term" value="C:cytosol"/>
    <property type="evidence" value="ECO:0007669"/>
    <property type="project" value="TreeGrafter"/>
</dbReference>
<accession>A0A1M2W132</accession>
<dbReference type="GO" id="GO:0005524">
    <property type="term" value="F:ATP binding"/>
    <property type="evidence" value="ECO:0007669"/>
    <property type="project" value="UniProtKB-KW"/>
</dbReference>
<evidence type="ECO:0000256" key="3">
    <source>
        <dbReference type="ARBA" id="ARBA00022679"/>
    </source>
</evidence>
<dbReference type="GO" id="GO:0008478">
    <property type="term" value="F:pyridoxal kinase activity"/>
    <property type="evidence" value="ECO:0007669"/>
    <property type="project" value="UniProtKB-EC"/>
</dbReference>
<name>A0A1M2W132_TRAPU</name>
<evidence type="ECO:0000256" key="4">
    <source>
        <dbReference type="ARBA" id="ARBA00022741"/>
    </source>
</evidence>
<evidence type="ECO:0000256" key="1">
    <source>
        <dbReference type="ARBA" id="ARBA00008805"/>
    </source>
</evidence>
<dbReference type="PANTHER" id="PTHR10534">
    <property type="entry name" value="PYRIDOXAL KINASE"/>
    <property type="match status" value="1"/>
</dbReference>
<evidence type="ECO:0000256" key="5">
    <source>
        <dbReference type="ARBA" id="ARBA00022777"/>
    </source>
</evidence>
<proteinExistence type="inferred from homology"/>
<evidence type="ECO:0000313" key="8">
    <source>
        <dbReference type="Proteomes" id="UP000184267"/>
    </source>
</evidence>
<dbReference type="Gene3D" id="3.40.1190.20">
    <property type="match status" value="1"/>
</dbReference>
<dbReference type="PANTHER" id="PTHR10534:SF2">
    <property type="entry name" value="PYRIDOXAL KINASE"/>
    <property type="match status" value="1"/>
</dbReference>
<dbReference type="InterPro" id="IPR004625">
    <property type="entry name" value="PyrdxlKinase"/>
</dbReference>
<dbReference type="EMBL" id="MNAD01000403">
    <property type="protein sequence ID" value="OJT13503.1"/>
    <property type="molecule type" value="Genomic_DNA"/>
</dbReference>
<dbReference type="AlphaFoldDB" id="A0A1M2W132"/>
<keyword evidence="3" id="KW-0808">Transferase</keyword>
<gene>
    <name evidence="7" type="ORF">TRAPUB_9968</name>
</gene>
<dbReference type="EC" id="2.7.1.35" evidence="2"/>
<comment type="caution">
    <text evidence="7">The sequence shown here is derived from an EMBL/GenBank/DDBJ whole genome shotgun (WGS) entry which is preliminary data.</text>
</comment>